<dbReference type="SUPFAM" id="SSF48695">
    <property type="entry name" value="Multiheme cytochromes"/>
    <property type="match status" value="1"/>
</dbReference>
<evidence type="ECO:0000256" key="3">
    <source>
        <dbReference type="ARBA" id="ARBA00022448"/>
    </source>
</evidence>
<keyword evidence="14" id="KW-1185">Reference proteome</keyword>
<dbReference type="GO" id="GO:0030077">
    <property type="term" value="C:plasma membrane light-harvesting complex"/>
    <property type="evidence" value="ECO:0007669"/>
    <property type="project" value="InterPro"/>
</dbReference>
<keyword evidence="7 9" id="KW-0249">Electron transport</keyword>
<dbReference type="NCBIfam" id="NF040706">
    <property type="entry name" value="photo_cyt_PufC"/>
    <property type="match status" value="1"/>
</dbReference>
<feature type="region of interest" description="Disordered" evidence="12">
    <location>
        <begin position="34"/>
        <end position="71"/>
    </location>
</feature>
<dbReference type="InterPro" id="IPR036280">
    <property type="entry name" value="Multihaem_cyt_sf"/>
</dbReference>
<feature type="binding site" description="covalent" evidence="10">
    <location>
        <position position="156"/>
    </location>
    <ligand>
        <name>heme</name>
        <dbReference type="ChEBI" id="CHEBI:30413"/>
        <label>2</label>
    </ligand>
</feature>
<feature type="binding site" description="axial binding residue" evidence="11">
    <location>
        <position position="157"/>
    </location>
    <ligand>
        <name>heme</name>
        <dbReference type="ChEBI" id="CHEBI:30413"/>
        <label>2</label>
    </ligand>
    <ligandPart>
        <name>Fe</name>
        <dbReference type="ChEBI" id="CHEBI:18248"/>
    </ligandPart>
</feature>
<evidence type="ECO:0000256" key="12">
    <source>
        <dbReference type="SAM" id="MobiDB-lite"/>
    </source>
</evidence>
<keyword evidence="4 9" id="KW-0602">Photosynthesis</keyword>
<evidence type="ECO:0000256" key="8">
    <source>
        <dbReference type="ARBA" id="ARBA00023004"/>
    </source>
</evidence>
<evidence type="ECO:0000256" key="2">
    <source>
        <dbReference type="ARBA" id="ARBA00015978"/>
    </source>
</evidence>
<dbReference type="AlphaFoldDB" id="A0AAE3G5M5"/>
<dbReference type="InterPro" id="IPR023119">
    <property type="entry name" value="Multihaem_cyt_PRC_cyt_su-like"/>
</dbReference>
<feature type="compositionally biased region" description="Acidic residues" evidence="12">
    <location>
        <begin position="351"/>
        <end position="373"/>
    </location>
</feature>
<keyword evidence="6 9" id="KW-0479">Metal-binding</keyword>
<feature type="binding site" description="axial binding residue" evidence="11">
    <location>
        <position position="237"/>
    </location>
    <ligand>
        <name>heme</name>
        <dbReference type="ChEBI" id="CHEBI:30413"/>
        <label>3</label>
    </ligand>
    <ligandPart>
        <name>Fe</name>
        <dbReference type="ChEBI" id="CHEBI:18248"/>
    </ligandPart>
</feature>
<dbReference type="GO" id="GO:0019684">
    <property type="term" value="P:photosynthesis, light reaction"/>
    <property type="evidence" value="ECO:0007669"/>
    <property type="project" value="InterPro"/>
</dbReference>
<feature type="binding site" description="covalent" evidence="10">
    <location>
        <position position="248"/>
    </location>
    <ligand>
        <name>heme</name>
        <dbReference type="ChEBI" id="CHEBI:30413"/>
        <label>3</label>
    </ligand>
</feature>
<evidence type="ECO:0000256" key="4">
    <source>
        <dbReference type="ARBA" id="ARBA00022531"/>
    </source>
</evidence>
<name>A0AAE3G5M5_9GAMM</name>
<accession>A0AAE3G5M5</accession>
<protein>
    <recommendedName>
        <fullName evidence="2 9">Photosynthetic reaction center cytochrome c subunit</fullName>
    </recommendedName>
</protein>
<feature type="binding site" description="axial binding residue" evidence="11">
    <location>
        <position position="131"/>
    </location>
    <ligand>
        <name>heme</name>
        <dbReference type="ChEBI" id="CHEBI:30413"/>
        <label>2</label>
    </ligand>
    <ligandPart>
        <name>Fe</name>
        <dbReference type="ChEBI" id="CHEBI:18248"/>
    </ligandPart>
</feature>
<keyword evidence="5 9" id="KW-0349">Heme</keyword>
<dbReference type="GO" id="GO:0005506">
    <property type="term" value="F:iron ion binding"/>
    <property type="evidence" value="ECO:0007669"/>
    <property type="project" value="InterPro"/>
</dbReference>
<feature type="binding site" description="covalent" evidence="10">
    <location>
        <position position="108"/>
    </location>
    <ligand>
        <name>heme</name>
        <dbReference type="ChEBI" id="CHEBI:30413"/>
        <label>1</label>
    </ligand>
</feature>
<feature type="binding site" description="axial binding residue" evidence="11">
    <location>
        <position position="312"/>
    </location>
    <ligand>
        <name>heme</name>
        <dbReference type="ChEBI" id="CHEBI:30413"/>
        <label>4</label>
    </ligand>
    <ligandPart>
        <name>Fe</name>
        <dbReference type="ChEBI" id="CHEBI:18248"/>
    </ligandPart>
</feature>
<dbReference type="Gene3D" id="1.10.468.10">
    <property type="entry name" value="Photosynthetic Reaction Center, subunit C, domain 2"/>
    <property type="match status" value="2"/>
</dbReference>
<evidence type="ECO:0000256" key="9">
    <source>
        <dbReference type="PIRNR" id="PIRNR000017"/>
    </source>
</evidence>
<reference evidence="13" key="1">
    <citation type="submission" date="2022-03" db="EMBL/GenBank/DDBJ databases">
        <title>Genomic Encyclopedia of Type Strains, Phase III (KMG-III): the genomes of soil and plant-associated and newly described type strains.</title>
        <authorList>
            <person name="Whitman W."/>
        </authorList>
    </citation>
    <scope>NUCLEOTIDE SEQUENCE</scope>
    <source>
        <strain evidence="13">ANL 6-2</strain>
    </source>
</reference>
<feature type="binding site" description="axial binding residue" evidence="11">
    <location>
        <position position="252"/>
    </location>
    <ligand>
        <name>heme</name>
        <dbReference type="ChEBI" id="CHEBI:30413"/>
        <label>3</label>
    </ligand>
    <ligandPart>
        <name>Fe</name>
        <dbReference type="ChEBI" id="CHEBI:18248"/>
    </ligandPart>
</feature>
<dbReference type="GO" id="GO:0020037">
    <property type="term" value="F:heme binding"/>
    <property type="evidence" value="ECO:0007669"/>
    <property type="project" value="InterPro"/>
</dbReference>
<feature type="binding site" description="covalent" evidence="10">
    <location>
        <position position="153"/>
    </location>
    <ligand>
        <name>heme</name>
        <dbReference type="ChEBI" id="CHEBI:30413"/>
        <label>2</label>
    </ligand>
</feature>
<sequence>MMTHTIGRVMGAIALAATIALLGCERPPVDVEQIGYRGTGTQNPENPRIRERERSRHEAPEALSAAPDAGPRAGDVYENVEVLGDLSIPQFQRVMRAMTEWVSPEQGCNYCHIDGNFASEDIYTKVVSRRMLEMTRNINASWQDHVGDVGVTCYTCHRGENVPAEQWFYEEPQRFTGAGNRQMQNMPSDKTALSSLPRNAFDAYLEGDREIRVQEQDALPTGHVASIQHTEMTFSLMMHMSDALGVSCQVCHNSRAFGDWDQSPPQRTTAWHGIRMVREINNAYINSLHGVFPENRLGPTGDVGKVNCATCHQGIQQPLYGASMVQDYPSLIGDPDEDTREMQWDVMMERDPDEAVPDDDLDADDDPEFEEEGDMARVAGDQDDRIVLADRLSRFLDDME</sequence>
<feature type="binding site" description="covalent" evidence="10">
    <location>
        <position position="308"/>
    </location>
    <ligand>
        <name>heme</name>
        <dbReference type="ChEBI" id="CHEBI:30413"/>
        <label>4</label>
    </ligand>
</feature>
<dbReference type="PIRSF" id="PIRSF000017">
    <property type="entry name" value="RC_cytochrome"/>
    <property type="match status" value="1"/>
</dbReference>
<evidence type="ECO:0000256" key="1">
    <source>
        <dbReference type="ARBA" id="ARBA00003196"/>
    </source>
</evidence>
<dbReference type="Pfam" id="PF02276">
    <property type="entry name" value="CytoC_RC"/>
    <property type="match status" value="1"/>
</dbReference>
<evidence type="ECO:0000313" key="14">
    <source>
        <dbReference type="Proteomes" id="UP001205843"/>
    </source>
</evidence>
<comment type="function">
    <text evidence="1 9">The reaction center of purple bacteria contains a tightly bound cytochrome molecule which re-reduces the photo oxidized primary electron donor.</text>
</comment>
<evidence type="ECO:0000256" key="5">
    <source>
        <dbReference type="ARBA" id="ARBA00022617"/>
    </source>
</evidence>
<dbReference type="GO" id="GO:0009055">
    <property type="term" value="F:electron transfer activity"/>
    <property type="evidence" value="ECO:0007669"/>
    <property type="project" value="InterPro"/>
</dbReference>
<evidence type="ECO:0000256" key="10">
    <source>
        <dbReference type="PIRSR" id="PIRSR000017-1"/>
    </source>
</evidence>
<evidence type="ECO:0000256" key="11">
    <source>
        <dbReference type="PIRSR" id="PIRSR000017-2"/>
    </source>
</evidence>
<proteinExistence type="predicted"/>
<keyword evidence="3 9" id="KW-0813">Transport</keyword>
<feature type="compositionally biased region" description="Basic and acidic residues" evidence="12">
    <location>
        <begin position="47"/>
        <end position="60"/>
    </location>
</feature>
<comment type="caution">
    <text evidence="13">The sequence shown here is derived from an EMBL/GenBank/DDBJ whole genome shotgun (WGS) entry which is preliminary data.</text>
</comment>
<dbReference type="InterPro" id="IPR003158">
    <property type="entry name" value="Photosyn_RC_cyt_c-su"/>
</dbReference>
<feature type="binding site" description="axial binding residue" evidence="11">
    <location>
        <position position="145"/>
    </location>
    <ligand>
        <name>heme</name>
        <dbReference type="ChEBI" id="CHEBI:30413"/>
        <label>4</label>
    </ligand>
    <ligandPart>
        <name>Fe</name>
        <dbReference type="ChEBI" id="CHEBI:18248"/>
    </ligandPart>
</feature>
<dbReference type="Proteomes" id="UP001205843">
    <property type="component" value="Unassembled WGS sequence"/>
</dbReference>
<feature type="binding site" description="axial binding residue" evidence="11">
    <location>
        <position position="95"/>
    </location>
    <ligand>
        <name>heme</name>
        <dbReference type="ChEBI" id="CHEBI:30413"/>
        <label>1</label>
    </ligand>
    <ligandPart>
        <name>Fe</name>
        <dbReference type="ChEBI" id="CHEBI:18248"/>
    </ligandPart>
</feature>
<feature type="binding site" description="covalent" evidence="10">
    <location>
        <position position="111"/>
    </location>
    <ligand>
        <name>heme</name>
        <dbReference type="ChEBI" id="CHEBI:30413"/>
        <label>1</label>
    </ligand>
</feature>
<feature type="binding site" description="axial binding residue" evidence="11">
    <location>
        <position position="112"/>
    </location>
    <ligand>
        <name>heme</name>
        <dbReference type="ChEBI" id="CHEBI:30413"/>
        <label>1</label>
    </ligand>
    <ligandPart>
        <name>Fe</name>
        <dbReference type="ChEBI" id="CHEBI:18248"/>
    </ligandPart>
</feature>
<dbReference type="EMBL" id="JALJXV010000007">
    <property type="protein sequence ID" value="MCP1675827.1"/>
    <property type="molecule type" value="Genomic_DNA"/>
</dbReference>
<feature type="binding site" description="covalent" evidence="10">
    <location>
        <position position="251"/>
    </location>
    <ligand>
        <name>heme</name>
        <dbReference type="ChEBI" id="CHEBI:30413"/>
        <label>3</label>
    </ligand>
</feature>
<feature type="binding site" description="covalent" evidence="10">
    <location>
        <position position="311"/>
    </location>
    <ligand>
        <name>heme</name>
        <dbReference type="ChEBI" id="CHEBI:30413"/>
        <label>4</label>
    </ligand>
</feature>
<gene>
    <name evidence="13" type="ORF">J2T57_002982</name>
</gene>
<comment type="PTM">
    <text evidence="9 10">Binds 4 heme groups per subunit.</text>
</comment>
<organism evidence="13 14">
    <name type="scientific">Natronocella acetinitrilica</name>
    <dbReference type="NCBI Taxonomy" id="414046"/>
    <lineage>
        <taxon>Bacteria</taxon>
        <taxon>Pseudomonadati</taxon>
        <taxon>Pseudomonadota</taxon>
        <taxon>Gammaproteobacteria</taxon>
        <taxon>Chromatiales</taxon>
        <taxon>Ectothiorhodospiraceae</taxon>
        <taxon>Natronocella</taxon>
    </lineage>
</organism>
<feature type="region of interest" description="Disordered" evidence="12">
    <location>
        <begin position="350"/>
        <end position="374"/>
    </location>
</feature>
<evidence type="ECO:0000256" key="7">
    <source>
        <dbReference type="ARBA" id="ARBA00022982"/>
    </source>
</evidence>
<keyword evidence="8 9" id="KW-0408">Iron</keyword>
<evidence type="ECO:0000313" key="13">
    <source>
        <dbReference type="EMBL" id="MCP1675827.1"/>
    </source>
</evidence>
<dbReference type="CDD" id="cd09224">
    <property type="entry name" value="CytoC_RC"/>
    <property type="match status" value="1"/>
</dbReference>
<keyword evidence="9" id="KW-0674">Reaction center</keyword>
<dbReference type="RefSeq" id="WP_253479708.1">
    <property type="nucleotide sequence ID" value="NZ_JALJXV010000007.1"/>
</dbReference>
<evidence type="ECO:0000256" key="6">
    <source>
        <dbReference type="ARBA" id="ARBA00022723"/>
    </source>
</evidence>